<protein>
    <recommendedName>
        <fullName evidence="3">RNase H type-1 domain-containing protein</fullName>
    </recommendedName>
</protein>
<dbReference type="OrthoDB" id="1000431at2759"/>
<organism evidence="1 2">
    <name type="scientific">Gossypium harknessii</name>
    <dbReference type="NCBI Taxonomy" id="34285"/>
    <lineage>
        <taxon>Eukaryota</taxon>
        <taxon>Viridiplantae</taxon>
        <taxon>Streptophyta</taxon>
        <taxon>Embryophyta</taxon>
        <taxon>Tracheophyta</taxon>
        <taxon>Spermatophyta</taxon>
        <taxon>Magnoliopsida</taxon>
        <taxon>eudicotyledons</taxon>
        <taxon>Gunneridae</taxon>
        <taxon>Pentapetalae</taxon>
        <taxon>rosids</taxon>
        <taxon>malvids</taxon>
        <taxon>Malvales</taxon>
        <taxon>Malvaceae</taxon>
        <taxon>Malvoideae</taxon>
        <taxon>Gossypium</taxon>
    </lineage>
</organism>
<keyword evidence="2" id="KW-1185">Reference proteome</keyword>
<evidence type="ECO:0008006" key="3">
    <source>
        <dbReference type="Google" id="ProtNLM"/>
    </source>
</evidence>
<proteinExistence type="predicted"/>
<dbReference type="Proteomes" id="UP000593560">
    <property type="component" value="Unassembled WGS sequence"/>
</dbReference>
<dbReference type="AlphaFoldDB" id="A0A7J9H4M6"/>
<gene>
    <name evidence="1" type="ORF">Gohar_004350</name>
</gene>
<comment type="caution">
    <text evidence="1">The sequence shown here is derived from an EMBL/GenBank/DDBJ whole genome shotgun (WGS) entry which is preliminary data.</text>
</comment>
<name>A0A7J9H4M6_9ROSI</name>
<accession>A0A7J9H4M6</accession>
<evidence type="ECO:0000313" key="2">
    <source>
        <dbReference type="Proteomes" id="UP000593560"/>
    </source>
</evidence>
<evidence type="ECO:0000313" key="1">
    <source>
        <dbReference type="EMBL" id="MBA0804783.1"/>
    </source>
</evidence>
<sequence length="285" mass="32298">MIRKGPYEEIEQMVRLFIWRSSNGGTKLVLVSWDTVCSPWDHGGLGFQKLQDCNTSFMMRLSFSIVTDSNDLWVWVLRAKYEISNGLPETLSHGRGDGNSIRCWRNPWVSNVGPLASLIPGHSSFDMVIWRISGIPPPHPVAGVDKIIWGCTSTDLLEIPMTLMGWVLFGSLSSSACLPMLKEYIEVLGMIWLMGVFMVGAWEMWSGNVSLELLLGAFRRIKIYSFFRHLDGLTLLIDRGYDNVLIQIDNLEAAQAIQESFSDSSNFALIRRIHQLLSQIMHWSI</sequence>
<reference evidence="1 2" key="1">
    <citation type="journal article" date="2019" name="Genome Biol. Evol.">
        <title>Insights into the evolution of the New World diploid cottons (Gossypium, subgenus Houzingenia) based on genome sequencing.</title>
        <authorList>
            <person name="Grover C.E."/>
            <person name="Arick M.A. 2nd"/>
            <person name="Thrash A."/>
            <person name="Conover J.L."/>
            <person name="Sanders W.S."/>
            <person name="Peterson D.G."/>
            <person name="Frelichowski J.E."/>
            <person name="Scheffler J.A."/>
            <person name="Scheffler B.E."/>
            <person name="Wendel J.F."/>
        </authorList>
    </citation>
    <scope>NUCLEOTIDE SEQUENCE [LARGE SCALE GENOMIC DNA]</scope>
    <source>
        <strain evidence="1">0</strain>
        <tissue evidence="1">Leaf</tissue>
    </source>
</reference>
<dbReference type="EMBL" id="JABFAD010000008">
    <property type="protein sequence ID" value="MBA0804783.1"/>
    <property type="molecule type" value="Genomic_DNA"/>
</dbReference>